<evidence type="ECO:0000256" key="2">
    <source>
        <dbReference type="ARBA" id="ARBA00011881"/>
    </source>
</evidence>
<gene>
    <name evidence="7" type="ORF">HMPREF9997_01785</name>
</gene>
<dbReference type="Gene3D" id="3.30.750.24">
    <property type="entry name" value="STAS domain"/>
    <property type="match status" value="1"/>
</dbReference>
<comment type="catalytic activity">
    <reaction evidence="5">
        <text>L-glutamine + H2O = L-glutamate + NH4(+)</text>
        <dbReference type="Rhea" id="RHEA:15889"/>
        <dbReference type="ChEBI" id="CHEBI:15377"/>
        <dbReference type="ChEBI" id="CHEBI:28938"/>
        <dbReference type="ChEBI" id="CHEBI:29985"/>
        <dbReference type="ChEBI" id="CHEBI:58359"/>
        <dbReference type="EC" id="3.5.1.2"/>
    </reaction>
</comment>
<comment type="subunit">
    <text evidence="2">Homotetramer.</text>
</comment>
<dbReference type="SUPFAM" id="SSF52091">
    <property type="entry name" value="SpoIIaa-like"/>
    <property type="match status" value="1"/>
</dbReference>
<dbReference type="HOGENOM" id="CLU_027932_0_0_11"/>
<dbReference type="InterPro" id="IPR002645">
    <property type="entry name" value="STAS_dom"/>
</dbReference>
<dbReference type="PROSITE" id="PS50801">
    <property type="entry name" value="STAS"/>
    <property type="match status" value="1"/>
</dbReference>
<dbReference type="GO" id="GO:0006537">
    <property type="term" value="P:glutamate biosynthetic process"/>
    <property type="evidence" value="ECO:0007669"/>
    <property type="project" value="TreeGrafter"/>
</dbReference>
<proteinExistence type="inferred from homology"/>
<dbReference type="Pfam" id="PF01740">
    <property type="entry name" value="STAS"/>
    <property type="match status" value="1"/>
</dbReference>
<organism evidence="7 8">
    <name type="scientific">Corynebacterium durum F0235</name>
    <dbReference type="NCBI Taxonomy" id="1035195"/>
    <lineage>
        <taxon>Bacteria</taxon>
        <taxon>Bacillati</taxon>
        <taxon>Actinomycetota</taxon>
        <taxon>Actinomycetes</taxon>
        <taxon>Mycobacteriales</taxon>
        <taxon>Corynebacteriaceae</taxon>
        <taxon>Corynebacterium</taxon>
    </lineage>
</organism>
<dbReference type="InterPro" id="IPR012338">
    <property type="entry name" value="Beta-lactam/transpept-like"/>
</dbReference>
<dbReference type="AlphaFoldDB" id="L1MF26"/>
<dbReference type="GO" id="GO:0006543">
    <property type="term" value="P:L-glutamine catabolic process"/>
    <property type="evidence" value="ECO:0007669"/>
    <property type="project" value="TreeGrafter"/>
</dbReference>
<dbReference type="Pfam" id="PF04960">
    <property type="entry name" value="Glutaminase"/>
    <property type="match status" value="1"/>
</dbReference>
<protein>
    <recommendedName>
        <fullName evidence="3">glutaminase</fullName>
        <ecNumber evidence="3">3.5.1.2</ecNumber>
    </recommendedName>
</protein>
<evidence type="ECO:0000313" key="8">
    <source>
        <dbReference type="Proteomes" id="UP000010445"/>
    </source>
</evidence>
<dbReference type="GO" id="GO:0004359">
    <property type="term" value="F:glutaminase activity"/>
    <property type="evidence" value="ECO:0007669"/>
    <property type="project" value="UniProtKB-EC"/>
</dbReference>
<dbReference type="InterPro" id="IPR036513">
    <property type="entry name" value="STAS_dom_sf"/>
</dbReference>
<dbReference type="InterPro" id="IPR015868">
    <property type="entry name" value="Glutaminase"/>
</dbReference>
<evidence type="ECO:0000256" key="1">
    <source>
        <dbReference type="ARBA" id="ARBA00011076"/>
    </source>
</evidence>
<evidence type="ECO:0000313" key="7">
    <source>
        <dbReference type="EMBL" id="EKX89541.1"/>
    </source>
</evidence>
<dbReference type="EMBL" id="AMEM01000023">
    <property type="protein sequence ID" value="EKX89541.1"/>
    <property type="molecule type" value="Genomic_DNA"/>
</dbReference>
<reference evidence="7 8" key="1">
    <citation type="submission" date="2012-05" db="EMBL/GenBank/DDBJ databases">
        <authorList>
            <person name="Weinstock G."/>
            <person name="Sodergren E."/>
            <person name="Lobos E.A."/>
            <person name="Fulton L."/>
            <person name="Fulton R."/>
            <person name="Courtney L."/>
            <person name="Fronick C."/>
            <person name="O'Laughlin M."/>
            <person name="Godfrey J."/>
            <person name="Wilson R.M."/>
            <person name="Miner T."/>
            <person name="Farmer C."/>
            <person name="Delehaunty K."/>
            <person name="Cordes M."/>
            <person name="Minx P."/>
            <person name="Tomlinson C."/>
            <person name="Chen J."/>
            <person name="Wollam A."/>
            <person name="Pepin K.H."/>
            <person name="Bhonagiri V."/>
            <person name="Zhang X."/>
            <person name="Suruliraj S."/>
            <person name="Warren W."/>
            <person name="Mitreva M."/>
            <person name="Mardis E.R."/>
            <person name="Wilson R.K."/>
        </authorList>
    </citation>
    <scope>NUCLEOTIDE SEQUENCE [LARGE SCALE GENOMIC DNA]</scope>
    <source>
        <strain evidence="7 8">F0235</strain>
    </source>
</reference>
<comment type="caution">
    <text evidence="7">The sequence shown here is derived from an EMBL/GenBank/DDBJ whole genome shotgun (WGS) entry which is preliminary data.</text>
</comment>
<name>L1MF26_9CORY</name>
<dbReference type="Proteomes" id="UP000010445">
    <property type="component" value="Unassembled WGS sequence"/>
</dbReference>
<keyword evidence="4" id="KW-0378">Hydrolase</keyword>
<sequence length="351" mass="37864">MYALALADRGFDDVLFKVDVEPSGEAFNELSLEGNTGRPRNPMINAGAITIHSLVGKPDSTPEERFERMMSGLSAFAGRRLEVDEAVYTSEMDHAYRNIAIAYMRRSYDIVQENLIAVVEGYTKQCALLVSARDLAVMAVTLANQGLNPVTGEQVVPPEVIRQVVTVMSTCGMYDSAGDWATQVGIPAKSGVAGGLIGVLPGQVGLATFSPRLDAHGNSVRGIALFERISEDMDLHLMEMPPVSQAVVRSNRVTGGIRVVELQGDIRFAGAERLIHEIVSTVAEEPSVAIDVSRVHSLNPVAYRMLRGVIRRLSLNGYTAYLIDPEDVVPNPDPGGGGHVTVVRSLNEIPV</sequence>
<dbReference type="EC" id="3.5.1.2" evidence="3"/>
<dbReference type="Gene3D" id="3.40.710.10">
    <property type="entry name" value="DD-peptidase/beta-lactamase superfamily"/>
    <property type="match status" value="1"/>
</dbReference>
<evidence type="ECO:0000256" key="3">
    <source>
        <dbReference type="ARBA" id="ARBA00012918"/>
    </source>
</evidence>
<evidence type="ECO:0000256" key="5">
    <source>
        <dbReference type="ARBA" id="ARBA00049534"/>
    </source>
</evidence>
<dbReference type="NCBIfam" id="TIGR03814">
    <property type="entry name" value="Gln_ase"/>
    <property type="match status" value="1"/>
</dbReference>
<feature type="domain" description="STAS" evidence="6">
    <location>
        <begin position="247"/>
        <end position="351"/>
    </location>
</feature>
<accession>L1MF26</accession>
<dbReference type="STRING" id="1035195.HMPREF9997_01785"/>
<dbReference type="eggNOG" id="COG2066">
    <property type="taxonomic scope" value="Bacteria"/>
</dbReference>
<dbReference type="PANTHER" id="PTHR12544">
    <property type="entry name" value="GLUTAMINASE"/>
    <property type="match status" value="1"/>
</dbReference>
<evidence type="ECO:0000259" key="6">
    <source>
        <dbReference type="PROSITE" id="PS50801"/>
    </source>
</evidence>
<comment type="similarity">
    <text evidence="1">Belongs to the glutaminase family.</text>
</comment>
<keyword evidence="8" id="KW-1185">Reference proteome</keyword>
<dbReference type="PATRIC" id="fig|1035195.3.peg.1616"/>
<dbReference type="PANTHER" id="PTHR12544:SF29">
    <property type="entry name" value="GLUTAMINASE"/>
    <property type="match status" value="1"/>
</dbReference>
<evidence type="ECO:0000256" key="4">
    <source>
        <dbReference type="ARBA" id="ARBA00022801"/>
    </source>
</evidence>
<dbReference type="SUPFAM" id="SSF56601">
    <property type="entry name" value="beta-lactamase/transpeptidase-like"/>
    <property type="match status" value="1"/>
</dbReference>